<evidence type="ECO:0000259" key="16">
    <source>
        <dbReference type="Pfam" id="PF07715"/>
    </source>
</evidence>
<evidence type="ECO:0000313" key="17">
    <source>
        <dbReference type="EMBL" id="PJR04006.1"/>
    </source>
</evidence>
<dbReference type="InterPro" id="IPR036942">
    <property type="entry name" value="Beta-barrel_TonB_sf"/>
</dbReference>
<protein>
    <submittedName>
        <fullName evidence="17">TonB-dependent receptor</fullName>
    </submittedName>
</protein>
<dbReference type="Pfam" id="PF00593">
    <property type="entry name" value="TonB_dep_Rec_b-barrel"/>
    <property type="match status" value="1"/>
</dbReference>
<comment type="subcellular location">
    <subcellularLocation>
        <location evidence="1 12">Cell outer membrane</location>
        <topology evidence="1 12">Multi-pass membrane protein</topology>
    </subcellularLocation>
</comment>
<dbReference type="GO" id="GO:0015344">
    <property type="term" value="F:siderophore uptake transmembrane transporter activity"/>
    <property type="evidence" value="ECO:0007669"/>
    <property type="project" value="TreeGrafter"/>
</dbReference>
<reference evidence="17 18" key="1">
    <citation type="submission" date="2017-06" db="EMBL/GenBank/DDBJ databases">
        <title>Description of Avrilella dinanensis gen. nov. sp. nov.</title>
        <authorList>
            <person name="Leyer C."/>
            <person name="Sassi M."/>
            <person name="Minet J."/>
            <person name="Kayal S."/>
            <person name="Cattoir V."/>
        </authorList>
    </citation>
    <scope>NUCLEOTIDE SEQUENCE [LARGE SCALE GENOMIC DNA]</scope>
    <source>
        <strain evidence="17 18">UR159</strain>
    </source>
</reference>
<keyword evidence="9 13" id="KW-0798">TonB box</keyword>
<accession>A0A2M9R570</accession>
<keyword evidence="8" id="KW-0406">Ion transport</keyword>
<dbReference type="InterPro" id="IPR037066">
    <property type="entry name" value="Plug_dom_sf"/>
</dbReference>
<sequence>MKRCFFCTVGLAVLSSATAFAQTDESLQTQNDSLKNSQTEEVLDELIIQSVRAKDNTPMTFSKITKKDLENRNLGQDIPVLLNFMPSVVSTSDAGNGVGYTGIRVRGSDATRINVTINGIPYNDAESHGTFWVNMPDFVSSVENMQLQRGVGSSTNGAGAFGGSLNMLTDGYSYESGGEISNSFGSFNTRKHTVKFTTGLIDNRFELTGRLSDMHSDGYIDRASSRLQSYFLQGTYVEGQTLIKMLAFGGNEKTYQAWNGVESADIKEFGRRFNTSGMYFDDDGNMRFYDNETDNYKQNHYQIHWHQKWSDYWQSSLAFHYTDGFGYYENYKAGEDVTEYGIEPVMVNGELIEESDIIRRKYLENDFYGFTFSANYNKDDFDLMIGGAVNQYKGDHFGDILWTREPLVYQYKRQYYFDNSTKNDANVFAKATYVIDNSWVLYGDLQLRNVSYEANGQDTGLVDDKFNFFNPKAGVTYLLNDESNFYLSYARANREPNRNDYESGNPKPETMDDFELGWKLNKDNLQLNVNGYYMHYTNQLVLTGALNDVGAPVRENSGKSFRAGIEIDARYRFHDKWLWQPNLAISQNKNIDYRAEFDGEIQDFGNTNISFSPNFIAGNAITFLPVDDLSLTLLTKYVGKQYMGNTDSDASKLDAYTTTDFVASYRLPLKKWFKEARIDLMVNNIFDTKYISNGYYYTYDDDWTNPEQISTIEGAGYYPQATMNFLLGLNLKF</sequence>
<evidence type="ECO:0000256" key="6">
    <source>
        <dbReference type="ARBA" id="ARBA00022729"/>
    </source>
</evidence>
<feature type="domain" description="TonB-dependent receptor-like beta-barrel" evidence="15">
    <location>
        <begin position="258"/>
        <end position="685"/>
    </location>
</feature>
<keyword evidence="4" id="KW-0410">Iron transport</keyword>
<evidence type="ECO:0000256" key="14">
    <source>
        <dbReference type="SAM" id="SignalP"/>
    </source>
</evidence>
<dbReference type="Pfam" id="PF07715">
    <property type="entry name" value="Plug"/>
    <property type="match status" value="1"/>
</dbReference>
<evidence type="ECO:0000259" key="15">
    <source>
        <dbReference type="Pfam" id="PF00593"/>
    </source>
</evidence>
<keyword evidence="7" id="KW-0408">Iron</keyword>
<evidence type="ECO:0000256" key="12">
    <source>
        <dbReference type="PROSITE-ProRule" id="PRU01360"/>
    </source>
</evidence>
<dbReference type="InterPro" id="IPR012910">
    <property type="entry name" value="Plug_dom"/>
</dbReference>
<keyword evidence="3 12" id="KW-1134">Transmembrane beta strand</keyword>
<dbReference type="InterPro" id="IPR000531">
    <property type="entry name" value="Beta-barrel_TonB"/>
</dbReference>
<dbReference type="Gene3D" id="2.40.170.20">
    <property type="entry name" value="TonB-dependent receptor, beta-barrel domain"/>
    <property type="match status" value="1"/>
</dbReference>
<comment type="similarity">
    <text evidence="12 13">Belongs to the TonB-dependent receptor family.</text>
</comment>
<dbReference type="EMBL" id="NIPO01000001">
    <property type="protein sequence ID" value="PJR04006.1"/>
    <property type="molecule type" value="Genomic_DNA"/>
</dbReference>
<proteinExistence type="inferred from homology"/>
<feature type="chain" id="PRO_5014974390" evidence="14">
    <location>
        <begin position="22"/>
        <end position="733"/>
    </location>
</feature>
<keyword evidence="10 12" id="KW-0472">Membrane</keyword>
<evidence type="ECO:0000256" key="9">
    <source>
        <dbReference type="ARBA" id="ARBA00023077"/>
    </source>
</evidence>
<evidence type="ECO:0000313" key="18">
    <source>
        <dbReference type="Proteomes" id="UP000231960"/>
    </source>
</evidence>
<evidence type="ECO:0000256" key="7">
    <source>
        <dbReference type="ARBA" id="ARBA00023004"/>
    </source>
</evidence>
<keyword evidence="5 12" id="KW-0812">Transmembrane</keyword>
<evidence type="ECO:0000256" key="5">
    <source>
        <dbReference type="ARBA" id="ARBA00022692"/>
    </source>
</evidence>
<evidence type="ECO:0000256" key="11">
    <source>
        <dbReference type="ARBA" id="ARBA00023237"/>
    </source>
</evidence>
<organism evidence="17 18">
    <name type="scientific">Avrilella dinanensis</name>
    <dbReference type="NCBI Taxonomy" id="2008672"/>
    <lineage>
        <taxon>Bacteria</taxon>
        <taxon>Pseudomonadati</taxon>
        <taxon>Bacteroidota</taxon>
        <taxon>Flavobacteriia</taxon>
        <taxon>Flavobacteriales</taxon>
        <taxon>Flavobacteriaceae</taxon>
        <taxon>Avrilella</taxon>
    </lineage>
</organism>
<dbReference type="Proteomes" id="UP000231960">
    <property type="component" value="Unassembled WGS sequence"/>
</dbReference>
<evidence type="ECO:0000256" key="2">
    <source>
        <dbReference type="ARBA" id="ARBA00022448"/>
    </source>
</evidence>
<dbReference type="PANTHER" id="PTHR32552">
    <property type="entry name" value="FERRICHROME IRON RECEPTOR-RELATED"/>
    <property type="match status" value="1"/>
</dbReference>
<comment type="caution">
    <text evidence="17">The sequence shown here is derived from an EMBL/GenBank/DDBJ whole genome shotgun (WGS) entry which is preliminary data.</text>
</comment>
<evidence type="ECO:0000256" key="1">
    <source>
        <dbReference type="ARBA" id="ARBA00004571"/>
    </source>
</evidence>
<dbReference type="GO" id="GO:0009279">
    <property type="term" value="C:cell outer membrane"/>
    <property type="evidence" value="ECO:0007669"/>
    <property type="project" value="UniProtKB-SubCell"/>
</dbReference>
<dbReference type="SUPFAM" id="SSF56935">
    <property type="entry name" value="Porins"/>
    <property type="match status" value="1"/>
</dbReference>
<keyword evidence="18" id="KW-1185">Reference proteome</keyword>
<name>A0A2M9R570_9FLAO</name>
<keyword evidence="17" id="KW-0675">Receptor</keyword>
<feature type="signal peptide" evidence="14">
    <location>
        <begin position="1"/>
        <end position="21"/>
    </location>
</feature>
<dbReference type="PANTHER" id="PTHR32552:SF68">
    <property type="entry name" value="FERRICHROME OUTER MEMBRANE TRANSPORTER_PHAGE RECEPTOR"/>
    <property type="match status" value="1"/>
</dbReference>
<evidence type="ECO:0000256" key="10">
    <source>
        <dbReference type="ARBA" id="ARBA00023136"/>
    </source>
</evidence>
<keyword evidence="11 12" id="KW-0998">Cell outer membrane</keyword>
<keyword evidence="6 14" id="KW-0732">Signal</keyword>
<dbReference type="InterPro" id="IPR039426">
    <property type="entry name" value="TonB-dep_rcpt-like"/>
</dbReference>
<dbReference type="OrthoDB" id="9761152at2"/>
<evidence type="ECO:0000256" key="4">
    <source>
        <dbReference type="ARBA" id="ARBA00022496"/>
    </source>
</evidence>
<dbReference type="PROSITE" id="PS52016">
    <property type="entry name" value="TONB_DEPENDENT_REC_3"/>
    <property type="match status" value="1"/>
</dbReference>
<gene>
    <name evidence="17" type="ORF">CDL10_05300</name>
</gene>
<feature type="domain" description="TonB-dependent receptor plug" evidence="16">
    <location>
        <begin position="54"/>
        <end position="163"/>
    </location>
</feature>
<evidence type="ECO:0000256" key="3">
    <source>
        <dbReference type="ARBA" id="ARBA00022452"/>
    </source>
</evidence>
<evidence type="ECO:0000256" key="13">
    <source>
        <dbReference type="RuleBase" id="RU003357"/>
    </source>
</evidence>
<evidence type="ECO:0000256" key="8">
    <source>
        <dbReference type="ARBA" id="ARBA00023065"/>
    </source>
</evidence>
<dbReference type="Gene3D" id="2.170.130.10">
    <property type="entry name" value="TonB-dependent receptor, plug domain"/>
    <property type="match status" value="1"/>
</dbReference>
<keyword evidence="2 12" id="KW-0813">Transport</keyword>
<dbReference type="AlphaFoldDB" id="A0A2M9R570"/>
<dbReference type="RefSeq" id="WP_100677572.1">
    <property type="nucleotide sequence ID" value="NZ_NIPO01000001.1"/>
</dbReference>